<dbReference type="AlphaFoldDB" id="T1GMV1"/>
<sequence length="147" mass="16134">MINKTLENSLLEDTGAAMEIDTDVDKEESSAKDIDGVAKQGNGQEKVCTVLIKQMGLNGITVTAQWKGLEIRRIKFPTLKILLIKDDGTLQQAQGQYKQVDKENGAVVQQGSFRYVADDGQTYETKWTADELGYHPEAAHLPVAPVA</sequence>
<dbReference type="PROSITE" id="PS51155">
    <property type="entry name" value="CHIT_BIND_RR_2"/>
    <property type="match status" value="1"/>
</dbReference>
<evidence type="ECO:0000313" key="3">
    <source>
        <dbReference type="Proteomes" id="UP000015102"/>
    </source>
</evidence>
<evidence type="ECO:0000313" key="2">
    <source>
        <dbReference type="EnsemblMetazoa" id="MESCA004885-PA"/>
    </source>
</evidence>
<dbReference type="EnsemblMetazoa" id="MESCA004885-RA">
    <property type="protein sequence ID" value="MESCA004885-PA"/>
    <property type="gene ID" value="MESCA004885"/>
</dbReference>
<dbReference type="HOGENOM" id="CLU_1770193_0_0_1"/>
<name>T1GMV1_MEGSC</name>
<reference evidence="2" key="2">
    <citation type="submission" date="2015-06" db="UniProtKB">
        <authorList>
            <consortium name="EnsemblMetazoa"/>
        </authorList>
    </citation>
    <scope>IDENTIFICATION</scope>
</reference>
<dbReference type="STRING" id="36166.T1GMV1"/>
<protein>
    <submittedName>
        <fullName evidence="2">Uncharacterized protein</fullName>
    </submittedName>
</protein>
<keyword evidence="1" id="KW-0193">Cuticle</keyword>
<dbReference type="Pfam" id="PF00379">
    <property type="entry name" value="Chitin_bind_4"/>
    <property type="match status" value="1"/>
</dbReference>
<organism evidence="2 3">
    <name type="scientific">Megaselia scalaris</name>
    <name type="common">Humpbacked fly</name>
    <name type="synonym">Phora scalaris</name>
    <dbReference type="NCBI Taxonomy" id="36166"/>
    <lineage>
        <taxon>Eukaryota</taxon>
        <taxon>Metazoa</taxon>
        <taxon>Ecdysozoa</taxon>
        <taxon>Arthropoda</taxon>
        <taxon>Hexapoda</taxon>
        <taxon>Insecta</taxon>
        <taxon>Pterygota</taxon>
        <taxon>Neoptera</taxon>
        <taxon>Endopterygota</taxon>
        <taxon>Diptera</taxon>
        <taxon>Brachycera</taxon>
        <taxon>Muscomorpha</taxon>
        <taxon>Platypezoidea</taxon>
        <taxon>Phoridae</taxon>
        <taxon>Megaseliini</taxon>
        <taxon>Megaselia</taxon>
    </lineage>
</organism>
<dbReference type="EMBL" id="CAQQ02195695">
    <property type="status" value="NOT_ANNOTATED_CDS"/>
    <property type="molecule type" value="Genomic_DNA"/>
</dbReference>
<keyword evidence="3" id="KW-1185">Reference proteome</keyword>
<dbReference type="Proteomes" id="UP000015102">
    <property type="component" value="Unassembled WGS sequence"/>
</dbReference>
<accession>T1GMV1</accession>
<dbReference type="EMBL" id="CAQQ02195696">
    <property type="status" value="NOT_ANNOTATED_CDS"/>
    <property type="molecule type" value="Genomic_DNA"/>
</dbReference>
<evidence type="ECO:0000256" key="1">
    <source>
        <dbReference type="PROSITE-ProRule" id="PRU00497"/>
    </source>
</evidence>
<dbReference type="GO" id="GO:0042302">
    <property type="term" value="F:structural constituent of cuticle"/>
    <property type="evidence" value="ECO:0007669"/>
    <property type="project" value="UniProtKB-UniRule"/>
</dbReference>
<dbReference type="InterPro" id="IPR000618">
    <property type="entry name" value="Insect_cuticle"/>
</dbReference>
<reference evidence="3" key="1">
    <citation type="submission" date="2013-02" db="EMBL/GenBank/DDBJ databases">
        <authorList>
            <person name="Hughes D."/>
        </authorList>
    </citation>
    <scope>NUCLEOTIDE SEQUENCE</scope>
    <source>
        <strain>Durham</strain>
        <strain evidence="3">NC isolate 2 -- Noor lab</strain>
    </source>
</reference>
<proteinExistence type="predicted"/>